<protein>
    <submittedName>
        <fullName evidence="4">Response regulator RpfG family c-di-GMP phosphodiesterase</fullName>
    </submittedName>
</protein>
<feature type="modified residue" description="4-aspartylphosphate" evidence="1">
    <location>
        <position position="57"/>
    </location>
</feature>
<proteinExistence type="predicted"/>
<reference evidence="4 5" key="1">
    <citation type="submission" date="2019-03" db="EMBL/GenBank/DDBJ databases">
        <title>Genomic Encyclopedia of Type Strains, Phase IV (KMG-IV): sequencing the most valuable type-strain genomes for metagenomic binning, comparative biology and taxonomic classification.</title>
        <authorList>
            <person name="Goeker M."/>
        </authorList>
    </citation>
    <scope>NUCLEOTIDE SEQUENCE [LARGE SCALE GENOMIC DNA]</scope>
    <source>
        <strain evidence="4 5">DSM 12121</strain>
    </source>
</reference>
<dbReference type="EMBL" id="SNVV01000015">
    <property type="protein sequence ID" value="TDN48412.1"/>
    <property type="molecule type" value="Genomic_DNA"/>
</dbReference>
<feature type="domain" description="Response regulatory" evidence="3">
    <location>
        <begin position="8"/>
        <end position="123"/>
    </location>
</feature>
<evidence type="ECO:0000256" key="2">
    <source>
        <dbReference type="SAM" id="Coils"/>
    </source>
</evidence>
<dbReference type="PROSITE" id="PS50110">
    <property type="entry name" value="RESPONSE_REGULATORY"/>
    <property type="match status" value="1"/>
</dbReference>
<evidence type="ECO:0000313" key="5">
    <source>
        <dbReference type="Proteomes" id="UP000295129"/>
    </source>
</evidence>
<sequence length="374" mass="40995">MSETPLARLLCVDDEPNVLAAMERSLFGKYDVTVAPSGAAGLDAVHWSGPFAIILSDMRMPGMDGAEFLAKTREVAPHSVRILLTGQADVASSIAAVNKGGIFRYLCKPCPQDMLEATLAEALRQYQLEQAERQLLETTLSASVATLTELLAMVAPWAFQRAAFARDCVEFALKELDWPDKWIYIMAASLSQIGCVGIPADIVQADAKQRPLSADEETLLKEHPEVAGRLVERIPRMETVAQIIRHQRGEVPEGAALELIRGIPLLHAALELERHSRRGQGKMPPATALAASRPRIPEYIIKAVAGFQPDADTERTVRIRDLVAGWIVDEDIRTTNGLMVLTRGHRLSETAISTLRRLHAVHAITEPVRVRCGA</sequence>
<keyword evidence="1" id="KW-0597">Phosphoprotein</keyword>
<evidence type="ECO:0000256" key="1">
    <source>
        <dbReference type="PROSITE-ProRule" id="PRU00169"/>
    </source>
</evidence>
<dbReference type="PANTHER" id="PTHR45228:SF8">
    <property type="entry name" value="TWO-COMPONENT RESPONSE REGULATOR-RELATED"/>
    <property type="match status" value="1"/>
</dbReference>
<feature type="coiled-coil region" evidence="2">
    <location>
        <begin position="112"/>
        <end position="139"/>
    </location>
</feature>
<dbReference type="AlphaFoldDB" id="A0A4V3BLW9"/>
<accession>A0A4V3BLW9</accession>
<keyword evidence="2" id="KW-0175">Coiled coil</keyword>
<dbReference type="PANTHER" id="PTHR45228">
    <property type="entry name" value="CYCLIC DI-GMP PHOSPHODIESTERASE TM_0186-RELATED"/>
    <property type="match status" value="1"/>
</dbReference>
<dbReference type="Gene3D" id="3.40.50.2300">
    <property type="match status" value="1"/>
</dbReference>
<dbReference type="CDD" id="cd17569">
    <property type="entry name" value="REC_HupR-like"/>
    <property type="match status" value="1"/>
</dbReference>
<gene>
    <name evidence="4" type="ORF">C7389_11579</name>
</gene>
<dbReference type="GO" id="GO:0000160">
    <property type="term" value="P:phosphorelay signal transduction system"/>
    <property type="evidence" value="ECO:0007669"/>
    <property type="project" value="InterPro"/>
</dbReference>
<comment type="caution">
    <text evidence="4">The sequence shown here is derived from an EMBL/GenBank/DDBJ whole genome shotgun (WGS) entry which is preliminary data.</text>
</comment>
<dbReference type="Pfam" id="PF13487">
    <property type="entry name" value="HD_5"/>
    <property type="match status" value="1"/>
</dbReference>
<dbReference type="Gene3D" id="1.10.3210.10">
    <property type="entry name" value="Hypothetical protein af1432"/>
    <property type="match status" value="1"/>
</dbReference>
<name>A0A4V3BLW9_9RHOO</name>
<dbReference type="RefSeq" id="WP_133593548.1">
    <property type="nucleotide sequence ID" value="NZ_SNVV01000015.1"/>
</dbReference>
<dbReference type="InterPro" id="IPR001789">
    <property type="entry name" value="Sig_transdc_resp-reg_receiver"/>
</dbReference>
<dbReference type="InterPro" id="IPR052020">
    <property type="entry name" value="Cyclic_di-GMP/3'3'-cGAMP_PDE"/>
</dbReference>
<dbReference type="Proteomes" id="UP000295129">
    <property type="component" value="Unassembled WGS sequence"/>
</dbReference>
<dbReference type="SMART" id="SM00448">
    <property type="entry name" value="REC"/>
    <property type="match status" value="1"/>
</dbReference>
<evidence type="ECO:0000313" key="4">
    <source>
        <dbReference type="EMBL" id="TDN48412.1"/>
    </source>
</evidence>
<keyword evidence="5" id="KW-1185">Reference proteome</keyword>
<dbReference type="OrthoDB" id="9763857at2"/>
<dbReference type="Pfam" id="PF00072">
    <property type="entry name" value="Response_reg"/>
    <property type="match status" value="1"/>
</dbReference>
<organism evidence="4 5">
    <name type="scientific">Azoarcus indigens</name>
    <dbReference type="NCBI Taxonomy" id="29545"/>
    <lineage>
        <taxon>Bacteria</taxon>
        <taxon>Pseudomonadati</taxon>
        <taxon>Pseudomonadota</taxon>
        <taxon>Betaproteobacteria</taxon>
        <taxon>Rhodocyclales</taxon>
        <taxon>Zoogloeaceae</taxon>
        <taxon>Azoarcus</taxon>
    </lineage>
</organism>
<dbReference type="InterPro" id="IPR011006">
    <property type="entry name" value="CheY-like_superfamily"/>
</dbReference>
<evidence type="ECO:0000259" key="3">
    <source>
        <dbReference type="PROSITE" id="PS50110"/>
    </source>
</evidence>
<dbReference type="SUPFAM" id="SSF52172">
    <property type="entry name" value="CheY-like"/>
    <property type="match status" value="1"/>
</dbReference>